<dbReference type="InterPro" id="IPR007074">
    <property type="entry name" value="LicD/FKTN/FKRP_NTP_transf"/>
</dbReference>
<dbReference type="Pfam" id="PF04991">
    <property type="entry name" value="LicD"/>
    <property type="match status" value="1"/>
</dbReference>
<dbReference type="PANTHER" id="PTHR43404:SF2">
    <property type="entry name" value="LIPOPOLYSACCHARIDE CHOLINEPHOSPHOTRANSFERASE LICD"/>
    <property type="match status" value="1"/>
</dbReference>
<evidence type="ECO:0000259" key="2">
    <source>
        <dbReference type="Pfam" id="PF04991"/>
    </source>
</evidence>
<dbReference type="AlphaFoldDB" id="A0A7X2NJA4"/>
<dbReference type="Proteomes" id="UP000429958">
    <property type="component" value="Unassembled WGS sequence"/>
</dbReference>
<gene>
    <name evidence="3" type="ORF">FYJ39_04355</name>
</gene>
<sequence length="282" mass="32831">MAVSYDMSRVHEANLKLLKEVDRICRKYKIRYALDAGTLIGAVRHKGFIPWDDDADVAFTRTNFDAFMKVVKRELPDTMELAEPDSYREGRAFYDFTPRLLYKNSRCHADSGFMEFYDGKLNHLWVDLFVIDKLPSSRAGAELTRFLHKTVYGLAMGHRYNLDFKKYSPLHKLFVSGLASVGRLLPMKMLFAVQKALAVKDRKSRGNKRYYSNYQPDFLYVTLDSQWCEEVEDVPFEDTVLMIPKGWHQILTEVYGDYKKLPPEEERVPSHSSQEIEVLDSL</sequence>
<accession>A0A7X2NJA4</accession>
<evidence type="ECO:0000256" key="1">
    <source>
        <dbReference type="SAM" id="MobiDB-lite"/>
    </source>
</evidence>
<evidence type="ECO:0000313" key="4">
    <source>
        <dbReference type="Proteomes" id="UP000429958"/>
    </source>
</evidence>
<dbReference type="GO" id="GO:0009100">
    <property type="term" value="P:glycoprotein metabolic process"/>
    <property type="evidence" value="ECO:0007669"/>
    <property type="project" value="UniProtKB-ARBA"/>
</dbReference>
<feature type="region of interest" description="Disordered" evidence="1">
    <location>
        <begin position="263"/>
        <end position="282"/>
    </location>
</feature>
<keyword evidence="4" id="KW-1185">Reference proteome</keyword>
<dbReference type="RefSeq" id="WP_154471235.1">
    <property type="nucleotide sequence ID" value="NZ_DBEWUL010000053.1"/>
</dbReference>
<dbReference type="InterPro" id="IPR052942">
    <property type="entry name" value="LPS_cholinephosphotransferase"/>
</dbReference>
<dbReference type="PANTHER" id="PTHR43404">
    <property type="entry name" value="LIPOPOLYSACCHARIDE CHOLINEPHOSPHOTRANSFERASE LICD"/>
    <property type="match status" value="1"/>
</dbReference>
<name>A0A7X2NJA4_9CLOT</name>
<organism evidence="3 4">
    <name type="scientific">Clostridium porci</name>
    <dbReference type="NCBI Taxonomy" id="2605778"/>
    <lineage>
        <taxon>Bacteria</taxon>
        <taxon>Bacillati</taxon>
        <taxon>Bacillota</taxon>
        <taxon>Clostridia</taxon>
        <taxon>Eubacteriales</taxon>
        <taxon>Clostridiaceae</taxon>
        <taxon>Clostridium</taxon>
    </lineage>
</organism>
<evidence type="ECO:0000313" key="3">
    <source>
        <dbReference type="EMBL" id="MSS35835.1"/>
    </source>
</evidence>
<dbReference type="EMBL" id="VUMD01000003">
    <property type="protein sequence ID" value="MSS35835.1"/>
    <property type="molecule type" value="Genomic_DNA"/>
</dbReference>
<protein>
    <submittedName>
        <fullName evidence="3">LicD family protein</fullName>
    </submittedName>
</protein>
<proteinExistence type="predicted"/>
<comment type="caution">
    <text evidence="3">The sequence shown here is derived from an EMBL/GenBank/DDBJ whole genome shotgun (WGS) entry which is preliminary data.</text>
</comment>
<feature type="domain" description="LicD/FKTN/FKRP nucleotidyltransferase" evidence="2">
    <location>
        <begin position="25"/>
        <end position="256"/>
    </location>
</feature>
<reference evidence="3 4" key="1">
    <citation type="submission" date="2019-08" db="EMBL/GenBank/DDBJ databases">
        <title>In-depth cultivation of the pig gut microbiome towards novel bacterial diversity and tailored functional studies.</title>
        <authorList>
            <person name="Wylensek D."/>
            <person name="Hitch T.C.A."/>
            <person name="Clavel T."/>
        </authorList>
    </citation>
    <scope>NUCLEOTIDE SEQUENCE [LARGE SCALE GENOMIC DNA]</scope>
    <source>
        <strain evidence="3 4">WCA-389-WT-23D1</strain>
    </source>
</reference>